<keyword evidence="1" id="KW-0812">Transmembrane</keyword>
<feature type="transmembrane region" description="Helical" evidence="1">
    <location>
        <begin position="94"/>
        <end position="116"/>
    </location>
</feature>
<feature type="transmembrane region" description="Helical" evidence="1">
    <location>
        <begin position="38"/>
        <end position="55"/>
    </location>
</feature>
<evidence type="ECO:0000313" key="3">
    <source>
        <dbReference type="Proteomes" id="UP000675940"/>
    </source>
</evidence>
<keyword evidence="1" id="KW-0472">Membrane</keyword>
<organism evidence="2 3">
    <name type="scientific">Sagittula salina</name>
    <dbReference type="NCBI Taxonomy" id="2820268"/>
    <lineage>
        <taxon>Bacteria</taxon>
        <taxon>Pseudomonadati</taxon>
        <taxon>Pseudomonadota</taxon>
        <taxon>Alphaproteobacteria</taxon>
        <taxon>Rhodobacterales</taxon>
        <taxon>Roseobacteraceae</taxon>
        <taxon>Sagittula</taxon>
    </lineage>
</organism>
<dbReference type="Proteomes" id="UP000675940">
    <property type="component" value="Unassembled WGS sequence"/>
</dbReference>
<keyword evidence="3" id="KW-1185">Reference proteome</keyword>
<dbReference type="InterPro" id="IPR045387">
    <property type="entry name" value="DUF6524"/>
</dbReference>
<evidence type="ECO:0000313" key="2">
    <source>
        <dbReference type="EMBL" id="MBP0481219.1"/>
    </source>
</evidence>
<gene>
    <name evidence="2" type="ORF">J5474_01765</name>
</gene>
<name>A0A940S1R3_9RHOB</name>
<protein>
    <submittedName>
        <fullName evidence="2">Uncharacterized protein</fullName>
    </submittedName>
</protein>
<dbReference type="RefSeq" id="WP_209358725.1">
    <property type="nucleotide sequence ID" value="NZ_JAGISH010000001.1"/>
</dbReference>
<reference evidence="2" key="1">
    <citation type="submission" date="2021-03" db="EMBL/GenBank/DDBJ databases">
        <title>Sagittula salina sp. nov. strain M10.9X isolated from the marine waste.</title>
        <authorList>
            <person name="Satari L."/>
            <person name="Molina-Menor E."/>
            <person name="Vidal-Verdu A."/>
            <person name="Pascual J."/>
            <person name="Pereto J."/>
            <person name="Porcar M."/>
        </authorList>
    </citation>
    <scope>NUCLEOTIDE SEQUENCE</scope>
    <source>
        <strain evidence="2">M10.9X</strain>
    </source>
</reference>
<dbReference type="AlphaFoldDB" id="A0A940S1R3"/>
<sequence length="131" mass="14369">MSFLLRWLFAFLLLAATWNPTVWNWTRAAQVHWNDVPSIITLTGLLLVAGYVIYLRATVRSIGLGGAVFILAFFAALLWVATDFGLISLTDPGLLAWLGLFAGSLVLGIGMSWSIIRRAISGQVDTDDVEE</sequence>
<comment type="caution">
    <text evidence="2">The sequence shown here is derived from an EMBL/GenBank/DDBJ whole genome shotgun (WGS) entry which is preliminary data.</text>
</comment>
<dbReference type="EMBL" id="JAGISH010000001">
    <property type="protein sequence ID" value="MBP0481219.1"/>
    <property type="molecule type" value="Genomic_DNA"/>
</dbReference>
<keyword evidence="1" id="KW-1133">Transmembrane helix</keyword>
<feature type="transmembrane region" description="Helical" evidence="1">
    <location>
        <begin position="62"/>
        <end position="82"/>
    </location>
</feature>
<proteinExistence type="predicted"/>
<dbReference type="Pfam" id="PF20134">
    <property type="entry name" value="DUF6524"/>
    <property type="match status" value="1"/>
</dbReference>
<accession>A0A940S1R3</accession>
<evidence type="ECO:0000256" key="1">
    <source>
        <dbReference type="SAM" id="Phobius"/>
    </source>
</evidence>